<feature type="signal peptide" evidence="3">
    <location>
        <begin position="1"/>
        <end position="27"/>
    </location>
</feature>
<dbReference type="InterPro" id="IPR008964">
    <property type="entry name" value="Invasin/intimin_cell_adhesion"/>
</dbReference>
<dbReference type="SUPFAM" id="SSF49373">
    <property type="entry name" value="Invasin/intimin cell-adhesion fragments"/>
    <property type="match status" value="1"/>
</dbReference>
<organism evidence="4 5">
    <name type="scientific">Paludibaculum fermentans</name>
    <dbReference type="NCBI Taxonomy" id="1473598"/>
    <lineage>
        <taxon>Bacteria</taxon>
        <taxon>Pseudomonadati</taxon>
        <taxon>Acidobacteriota</taxon>
        <taxon>Terriglobia</taxon>
        <taxon>Bryobacterales</taxon>
        <taxon>Bryobacteraceae</taxon>
        <taxon>Paludibaculum</taxon>
    </lineage>
</organism>
<sequence>MLKQNSILRIYLSLFLSALLCGQGTTAPTQLNIVIVEGDGVINNVRQRVAREPIVQVEDENHKPVAGAVVTFLLPGNGPGATFANGVNTLTAVTGPDGRATARGLQANNHKGQYQMRVTASAGGLAASAVIGMSNVAAAAALSSTAIWAIVLIAGAAAAAGIALGVNSGGGGSNQTGSPVTVTPGTPSVTPPR</sequence>
<keyword evidence="3" id="KW-0732">Signal</keyword>
<keyword evidence="2" id="KW-0812">Transmembrane</keyword>
<dbReference type="KEGG" id="pfer:IRI77_20820"/>
<keyword evidence="2" id="KW-1133">Transmembrane helix</keyword>
<feature type="chain" id="PRO_5032769641" description="Big-1 domain-containing protein" evidence="3">
    <location>
        <begin position="28"/>
        <end position="193"/>
    </location>
</feature>
<evidence type="ECO:0000256" key="2">
    <source>
        <dbReference type="SAM" id="Phobius"/>
    </source>
</evidence>
<dbReference type="EMBL" id="CP063849">
    <property type="protein sequence ID" value="QOY85278.1"/>
    <property type="molecule type" value="Genomic_DNA"/>
</dbReference>
<dbReference type="InterPro" id="IPR013783">
    <property type="entry name" value="Ig-like_fold"/>
</dbReference>
<evidence type="ECO:0000256" key="1">
    <source>
        <dbReference type="SAM" id="MobiDB-lite"/>
    </source>
</evidence>
<dbReference type="AlphaFoldDB" id="A0A7S7NKF1"/>
<feature type="region of interest" description="Disordered" evidence="1">
    <location>
        <begin position="170"/>
        <end position="193"/>
    </location>
</feature>
<name>A0A7S7NKF1_PALFE</name>
<reference evidence="4 5" key="1">
    <citation type="submission" date="2020-10" db="EMBL/GenBank/DDBJ databases">
        <title>Complete genome sequence of Paludibaculum fermentans P105T, a facultatively anaerobic acidobacterium capable of dissimilatory Fe(III) reduction.</title>
        <authorList>
            <person name="Dedysh S.N."/>
            <person name="Beletsky A.V."/>
            <person name="Kulichevskaya I.S."/>
            <person name="Mardanov A.V."/>
            <person name="Ravin N.V."/>
        </authorList>
    </citation>
    <scope>NUCLEOTIDE SEQUENCE [LARGE SCALE GENOMIC DNA]</scope>
    <source>
        <strain evidence="4 5">P105</strain>
    </source>
</reference>
<dbReference type="Proteomes" id="UP000593892">
    <property type="component" value="Chromosome"/>
</dbReference>
<evidence type="ECO:0000313" key="5">
    <source>
        <dbReference type="Proteomes" id="UP000593892"/>
    </source>
</evidence>
<dbReference type="Gene3D" id="2.60.40.10">
    <property type="entry name" value="Immunoglobulins"/>
    <property type="match status" value="1"/>
</dbReference>
<evidence type="ECO:0000256" key="3">
    <source>
        <dbReference type="SAM" id="SignalP"/>
    </source>
</evidence>
<keyword evidence="2" id="KW-0472">Membrane</keyword>
<feature type="transmembrane region" description="Helical" evidence="2">
    <location>
        <begin position="146"/>
        <end position="166"/>
    </location>
</feature>
<evidence type="ECO:0000313" key="4">
    <source>
        <dbReference type="EMBL" id="QOY85278.1"/>
    </source>
</evidence>
<gene>
    <name evidence="4" type="ORF">IRI77_20820</name>
</gene>
<feature type="compositionally biased region" description="Low complexity" evidence="1">
    <location>
        <begin position="175"/>
        <end position="193"/>
    </location>
</feature>
<protein>
    <recommendedName>
        <fullName evidence="6">Big-1 domain-containing protein</fullName>
    </recommendedName>
</protein>
<accession>A0A7S7NKF1</accession>
<dbReference type="RefSeq" id="WP_194446948.1">
    <property type="nucleotide sequence ID" value="NZ_CP063849.1"/>
</dbReference>
<keyword evidence="5" id="KW-1185">Reference proteome</keyword>
<proteinExistence type="predicted"/>
<evidence type="ECO:0008006" key="6">
    <source>
        <dbReference type="Google" id="ProtNLM"/>
    </source>
</evidence>